<reference evidence="1 2" key="1">
    <citation type="submission" date="2016-05" db="EMBL/GenBank/DDBJ databases">
        <authorList>
            <person name="Lavstsen T."/>
            <person name="Jespersen J.S."/>
        </authorList>
    </citation>
    <scope>NUCLEOTIDE SEQUENCE [LARGE SCALE GENOMIC DNA]</scope>
    <source>
        <strain evidence="1 2">KCJ1736</strain>
    </source>
</reference>
<gene>
    <name evidence="1" type="ORF">A7J57_20905</name>
</gene>
<name>A0A176XHU0_AGRTU</name>
<organism evidence="1 2">
    <name type="scientific">Agrobacterium tumefaciens</name>
    <dbReference type="NCBI Taxonomy" id="358"/>
    <lineage>
        <taxon>Bacteria</taxon>
        <taxon>Pseudomonadati</taxon>
        <taxon>Pseudomonadota</taxon>
        <taxon>Alphaproteobacteria</taxon>
        <taxon>Hyphomicrobiales</taxon>
        <taxon>Rhizobiaceae</taxon>
        <taxon>Rhizobium/Agrobacterium group</taxon>
        <taxon>Agrobacterium</taxon>
        <taxon>Agrobacterium tumefaciens complex</taxon>
    </lineage>
</organism>
<evidence type="ECO:0000313" key="2">
    <source>
        <dbReference type="Proteomes" id="UP000077098"/>
    </source>
</evidence>
<dbReference type="AlphaFoldDB" id="A0A176XHU0"/>
<evidence type="ECO:0000313" key="1">
    <source>
        <dbReference type="EMBL" id="OAE49024.1"/>
    </source>
</evidence>
<proteinExistence type="predicted"/>
<accession>A0A176XHU0</accession>
<protein>
    <submittedName>
        <fullName evidence="1">Uncharacterized protein</fullName>
    </submittedName>
</protein>
<sequence>MMFPDDIELAVAVYMADHALPQDRAIEILLRAELQRSGHLPGGAGRPREIVDGQPSADYVQYSSYLEEDS</sequence>
<comment type="caution">
    <text evidence="1">The sequence shown here is derived from an EMBL/GenBank/DDBJ whole genome shotgun (WGS) entry which is preliminary data.</text>
</comment>
<dbReference type="Proteomes" id="UP000077098">
    <property type="component" value="Unassembled WGS sequence"/>
</dbReference>
<dbReference type="RefSeq" id="WP_063947668.1">
    <property type="nucleotide sequence ID" value="NZ_LXPS01000004.1"/>
</dbReference>
<dbReference type="EMBL" id="LXPS01000004">
    <property type="protein sequence ID" value="OAE49024.1"/>
    <property type="molecule type" value="Genomic_DNA"/>
</dbReference>